<keyword evidence="2" id="KW-1185">Reference proteome</keyword>
<gene>
    <name evidence="1" type="ORF">HPB50_023631</name>
</gene>
<evidence type="ECO:0000313" key="2">
    <source>
        <dbReference type="Proteomes" id="UP000821845"/>
    </source>
</evidence>
<comment type="caution">
    <text evidence="1">The sequence shown here is derived from an EMBL/GenBank/DDBJ whole genome shotgun (WGS) entry which is preliminary data.</text>
</comment>
<sequence length="247" mass="25930">MVHAYAYLLSSCCLSILEHVAEPPLVSNCSAAVLRCRLDTAGPNIEVWWTFHGENASKLPNVVLEPPPSREARAASTPPATTPPPTTTATPSATTTPSNATAASGHNSTSAHNSTTSSNETWSGTEPPTSLTTPGGDAFSGEDAENVTTASPHVTTTLPSTGGEAASSEVESSSGEEEEKSAVWTLRLNCPTLEHAGSYACYALSRNASEFIYKKEASLDVYGVRGVFLECIYRASAAVTCVENFRD</sequence>
<protein>
    <submittedName>
        <fullName evidence="1">Uncharacterized protein</fullName>
    </submittedName>
</protein>
<name>A0ACB7T4C9_HYAAI</name>
<dbReference type="Proteomes" id="UP000821845">
    <property type="component" value="Chromosome 11"/>
</dbReference>
<accession>A0ACB7T4C9</accession>
<dbReference type="EMBL" id="CM023491">
    <property type="protein sequence ID" value="KAH6941825.1"/>
    <property type="molecule type" value="Genomic_DNA"/>
</dbReference>
<proteinExistence type="predicted"/>
<evidence type="ECO:0000313" key="1">
    <source>
        <dbReference type="EMBL" id="KAH6941825.1"/>
    </source>
</evidence>
<organism evidence="1 2">
    <name type="scientific">Hyalomma asiaticum</name>
    <name type="common">Tick</name>
    <dbReference type="NCBI Taxonomy" id="266040"/>
    <lineage>
        <taxon>Eukaryota</taxon>
        <taxon>Metazoa</taxon>
        <taxon>Ecdysozoa</taxon>
        <taxon>Arthropoda</taxon>
        <taxon>Chelicerata</taxon>
        <taxon>Arachnida</taxon>
        <taxon>Acari</taxon>
        <taxon>Parasitiformes</taxon>
        <taxon>Ixodida</taxon>
        <taxon>Ixodoidea</taxon>
        <taxon>Ixodidae</taxon>
        <taxon>Hyalomminae</taxon>
        <taxon>Hyalomma</taxon>
    </lineage>
</organism>
<reference evidence="1" key="1">
    <citation type="submission" date="2020-05" db="EMBL/GenBank/DDBJ databases">
        <title>Large-scale comparative analyses of tick genomes elucidate their genetic diversity and vector capacities.</title>
        <authorList>
            <person name="Jia N."/>
            <person name="Wang J."/>
            <person name="Shi W."/>
            <person name="Du L."/>
            <person name="Sun Y."/>
            <person name="Zhan W."/>
            <person name="Jiang J."/>
            <person name="Wang Q."/>
            <person name="Zhang B."/>
            <person name="Ji P."/>
            <person name="Sakyi L.B."/>
            <person name="Cui X."/>
            <person name="Yuan T."/>
            <person name="Jiang B."/>
            <person name="Yang W."/>
            <person name="Lam T.T.-Y."/>
            <person name="Chang Q."/>
            <person name="Ding S."/>
            <person name="Wang X."/>
            <person name="Zhu J."/>
            <person name="Ruan X."/>
            <person name="Zhao L."/>
            <person name="Wei J."/>
            <person name="Que T."/>
            <person name="Du C."/>
            <person name="Cheng J."/>
            <person name="Dai P."/>
            <person name="Han X."/>
            <person name="Huang E."/>
            <person name="Gao Y."/>
            <person name="Liu J."/>
            <person name="Shao H."/>
            <person name="Ye R."/>
            <person name="Li L."/>
            <person name="Wei W."/>
            <person name="Wang X."/>
            <person name="Wang C."/>
            <person name="Yang T."/>
            <person name="Huo Q."/>
            <person name="Li W."/>
            <person name="Guo W."/>
            <person name="Chen H."/>
            <person name="Zhou L."/>
            <person name="Ni X."/>
            <person name="Tian J."/>
            <person name="Zhou Y."/>
            <person name="Sheng Y."/>
            <person name="Liu T."/>
            <person name="Pan Y."/>
            <person name="Xia L."/>
            <person name="Li J."/>
            <person name="Zhao F."/>
            <person name="Cao W."/>
        </authorList>
    </citation>
    <scope>NUCLEOTIDE SEQUENCE</scope>
    <source>
        <strain evidence="1">Hyas-2018</strain>
    </source>
</reference>